<feature type="compositionally biased region" description="Low complexity" evidence="1">
    <location>
        <begin position="62"/>
        <end position="79"/>
    </location>
</feature>
<dbReference type="Proteomes" id="UP001172756">
    <property type="component" value="Unassembled WGS sequence"/>
</dbReference>
<keyword evidence="2" id="KW-1133">Transmembrane helix</keyword>
<gene>
    <name evidence="3" type="ORF">QQ002_11775</name>
</gene>
<dbReference type="EMBL" id="JAUHQB010000009">
    <property type="protein sequence ID" value="MDN4484221.1"/>
    <property type="molecule type" value="Genomic_DNA"/>
</dbReference>
<protein>
    <recommendedName>
        <fullName evidence="5">Lysyl-tRNA synthetase</fullName>
    </recommendedName>
</protein>
<name>A0AB35MKA1_9MICO</name>
<comment type="caution">
    <text evidence="3">The sequence shown here is derived from an EMBL/GenBank/DDBJ whole genome shotgun (WGS) entry which is preliminary data.</text>
</comment>
<evidence type="ECO:0008006" key="5">
    <source>
        <dbReference type="Google" id="ProtNLM"/>
    </source>
</evidence>
<proteinExistence type="predicted"/>
<dbReference type="AlphaFoldDB" id="A0AB35MKA1"/>
<keyword evidence="2" id="KW-0812">Transmembrane</keyword>
<accession>A0AB35MKA1</accession>
<keyword evidence="2" id="KW-0472">Membrane</keyword>
<reference evidence="3 4" key="1">
    <citation type="submission" date="2023-06" db="EMBL/GenBank/DDBJ databases">
        <title>SYSU T0a273.</title>
        <authorList>
            <person name="Gao L."/>
            <person name="Fang B.-Z."/>
            <person name="Li W.-J."/>
        </authorList>
    </citation>
    <scope>NUCLEOTIDE SEQUENCE [LARGE SCALE GENOMIC DNA]</scope>
    <source>
        <strain evidence="3 4">SYSU T0a273</strain>
    </source>
</reference>
<feature type="region of interest" description="Disordered" evidence="1">
    <location>
        <begin position="41"/>
        <end position="87"/>
    </location>
</feature>
<feature type="transmembrane region" description="Helical" evidence="2">
    <location>
        <begin position="6"/>
        <end position="25"/>
    </location>
</feature>
<evidence type="ECO:0000313" key="4">
    <source>
        <dbReference type="Proteomes" id="UP001172756"/>
    </source>
</evidence>
<evidence type="ECO:0000313" key="3">
    <source>
        <dbReference type="EMBL" id="MDN4484221.1"/>
    </source>
</evidence>
<evidence type="ECO:0000256" key="2">
    <source>
        <dbReference type="SAM" id="Phobius"/>
    </source>
</evidence>
<dbReference type="RefSeq" id="WP_301160860.1">
    <property type="nucleotide sequence ID" value="NZ_JAUHQB010000009.1"/>
</dbReference>
<sequence length="87" mass="9186">MPTWQAVLVGIIPSIGVGLIFWFAIRSVIRADRNERAALARMEAEQDAAEAAERDDAGGDAGAESARNSSAENSAENSADAPRDIQS</sequence>
<organism evidence="3 4">
    <name type="scientific">Demequina lignilytica</name>
    <dbReference type="NCBI Taxonomy" id="3051663"/>
    <lineage>
        <taxon>Bacteria</taxon>
        <taxon>Bacillati</taxon>
        <taxon>Actinomycetota</taxon>
        <taxon>Actinomycetes</taxon>
        <taxon>Micrococcales</taxon>
        <taxon>Demequinaceae</taxon>
        <taxon>Demequina</taxon>
    </lineage>
</organism>
<evidence type="ECO:0000256" key="1">
    <source>
        <dbReference type="SAM" id="MobiDB-lite"/>
    </source>
</evidence>